<feature type="region of interest" description="Disordered" evidence="1">
    <location>
        <begin position="783"/>
        <end position="826"/>
    </location>
</feature>
<gene>
    <name evidence="2" type="ORF">K435DRAFT_965125</name>
</gene>
<evidence type="ECO:0000256" key="1">
    <source>
        <dbReference type="SAM" id="MobiDB-lite"/>
    </source>
</evidence>
<organism evidence="2 3">
    <name type="scientific">Dendrothele bispora (strain CBS 962.96)</name>
    <dbReference type="NCBI Taxonomy" id="1314807"/>
    <lineage>
        <taxon>Eukaryota</taxon>
        <taxon>Fungi</taxon>
        <taxon>Dikarya</taxon>
        <taxon>Basidiomycota</taxon>
        <taxon>Agaricomycotina</taxon>
        <taxon>Agaricomycetes</taxon>
        <taxon>Agaricomycetidae</taxon>
        <taxon>Agaricales</taxon>
        <taxon>Agaricales incertae sedis</taxon>
        <taxon>Dendrothele</taxon>
    </lineage>
</organism>
<feature type="region of interest" description="Disordered" evidence="1">
    <location>
        <begin position="871"/>
        <end position="892"/>
    </location>
</feature>
<feature type="region of interest" description="Disordered" evidence="1">
    <location>
        <begin position="190"/>
        <end position="219"/>
    </location>
</feature>
<sequence>MPAGASDTSSDRDHLLERFRAEWKRRSTAAQRKEWYKQVGSKLTCTACVKRGTSCSEKSDSNTLATTVRCSACLTWKTTGCSREDSERRYRIKSTLGLTDEVYDSLLKSLKKEIREAKIISSNPSLERRPVTRSSRRTNNLPDGDEQSGSAIQAQSSSDFVGDSSPTVVASLSSSKRLIDADQLTALSRTRAIPSPARTRSNTALSSTLSASPSVTNGQTSLQLESPFRLQTPDAPSTSLSLLKADVVDSIPMGRKRKRELPSPTSPSLPNNNRPRTGGAVSSMPAAPSKAPMQLTRPRRTSIKLLPTSPKKLNEASTISEAQQAVAGPSIAPEAKHTDTLVIPETHNEVVPKPQTRSYGAQTMTINPPEVHVHGVQTDLVATDIVQPIVEREQNLALRKRVVALELELGNRNRMVDGFRFDVNMKDVEIKVLGLKLLESQKRCGELEKQNSGLVQKERERSSVLRVDREVQNELGMVELEVVKAEMRRELELKDIEIHNIQEQLKEMTSSKRDKADVEVQTIWEPASSPHASQNENEDIETKPDSPDMAPSQVDDDDDEEIEMSSVDWQLESVLGQPDASEISANLEGFLGSVAQHEKAEYTFINLLRIEHDKLRDEAIKFYRSVVLEQSHREAGESAGSALFEATRVQEMFKKWDSKLLDIANRRLEIAEMLAPHYDRDSEDKPQEEDHDVEYDSQRQSDDGDENTKEEIRAVNVLDDSGNDMQDEEMQATQSQDESRDDQEVELDENLDLDLGLMYPEGPDDVVGQDPTADTRDIDGMRNELEIDNEQVDLDSAKDGEDEDMNKLGNENHGIGDCVEQDGPDMKGVEDYEDIFDQDFGVFAEVRTVSVDLSASGLGLDESERLMDTFEEDCNDENEEPAYKKRRISGST</sequence>
<dbReference type="Proteomes" id="UP000297245">
    <property type="component" value="Unassembled WGS sequence"/>
</dbReference>
<feature type="compositionally biased region" description="Acidic residues" evidence="1">
    <location>
        <begin position="871"/>
        <end position="880"/>
    </location>
</feature>
<accession>A0A4S8M713</accession>
<feature type="region of interest" description="Disordered" evidence="1">
    <location>
        <begin position="125"/>
        <end position="166"/>
    </location>
</feature>
<feature type="compositionally biased region" description="Acidic residues" evidence="1">
    <location>
        <begin position="721"/>
        <end position="730"/>
    </location>
</feature>
<feature type="compositionally biased region" description="Low complexity" evidence="1">
    <location>
        <begin position="147"/>
        <end position="166"/>
    </location>
</feature>
<feature type="region of interest" description="Disordered" evidence="1">
    <location>
        <begin position="677"/>
        <end position="746"/>
    </location>
</feature>
<reference evidence="2 3" key="1">
    <citation type="journal article" date="2019" name="Nat. Ecol. Evol.">
        <title>Megaphylogeny resolves global patterns of mushroom evolution.</title>
        <authorList>
            <person name="Varga T."/>
            <person name="Krizsan K."/>
            <person name="Foldi C."/>
            <person name="Dima B."/>
            <person name="Sanchez-Garcia M."/>
            <person name="Sanchez-Ramirez S."/>
            <person name="Szollosi G.J."/>
            <person name="Szarkandi J.G."/>
            <person name="Papp V."/>
            <person name="Albert L."/>
            <person name="Andreopoulos W."/>
            <person name="Angelini C."/>
            <person name="Antonin V."/>
            <person name="Barry K.W."/>
            <person name="Bougher N.L."/>
            <person name="Buchanan P."/>
            <person name="Buyck B."/>
            <person name="Bense V."/>
            <person name="Catcheside P."/>
            <person name="Chovatia M."/>
            <person name="Cooper J."/>
            <person name="Damon W."/>
            <person name="Desjardin D."/>
            <person name="Finy P."/>
            <person name="Geml J."/>
            <person name="Haridas S."/>
            <person name="Hughes K."/>
            <person name="Justo A."/>
            <person name="Karasinski D."/>
            <person name="Kautmanova I."/>
            <person name="Kiss B."/>
            <person name="Kocsube S."/>
            <person name="Kotiranta H."/>
            <person name="LaButti K.M."/>
            <person name="Lechner B.E."/>
            <person name="Liimatainen K."/>
            <person name="Lipzen A."/>
            <person name="Lukacs Z."/>
            <person name="Mihaltcheva S."/>
            <person name="Morgado L.N."/>
            <person name="Niskanen T."/>
            <person name="Noordeloos M.E."/>
            <person name="Ohm R.A."/>
            <person name="Ortiz-Santana B."/>
            <person name="Ovrebo C."/>
            <person name="Racz N."/>
            <person name="Riley R."/>
            <person name="Savchenko A."/>
            <person name="Shiryaev A."/>
            <person name="Soop K."/>
            <person name="Spirin V."/>
            <person name="Szebenyi C."/>
            <person name="Tomsovsky M."/>
            <person name="Tulloss R.E."/>
            <person name="Uehling J."/>
            <person name="Grigoriev I.V."/>
            <person name="Vagvolgyi C."/>
            <person name="Papp T."/>
            <person name="Martin F.M."/>
            <person name="Miettinen O."/>
            <person name="Hibbett D.S."/>
            <person name="Nagy L.G."/>
        </authorList>
    </citation>
    <scope>NUCLEOTIDE SEQUENCE [LARGE SCALE GENOMIC DNA]</scope>
    <source>
        <strain evidence="2 3">CBS 962.96</strain>
    </source>
</reference>
<name>A0A4S8M713_DENBC</name>
<feature type="region of interest" description="Disordered" evidence="1">
    <location>
        <begin position="251"/>
        <end position="296"/>
    </location>
</feature>
<evidence type="ECO:0000313" key="2">
    <source>
        <dbReference type="EMBL" id="THU98086.1"/>
    </source>
</evidence>
<keyword evidence="3" id="KW-1185">Reference proteome</keyword>
<feature type="compositionally biased region" description="Low complexity" evidence="1">
    <location>
        <begin position="262"/>
        <end position="277"/>
    </location>
</feature>
<feature type="compositionally biased region" description="Low complexity" evidence="1">
    <location>
        <begin position="198"/>
        <end position="217"/>
    </location>
</feature>
<feature type="region of interest" description="Disordered" evidence="1">
    <location>
        <begin position="525"/>
        <end position="562"/>
    </location>
</feature>
<evidence type="ECO:0000313" key="3">
    <source>
        <dbReference type="Proteomes" id="UP000297245"/>
    </source>
</evidence>
<dbReference type="AlphaFoldDB" id="A0A4S8M713"/>
<dbReference type="EMBL" id="ML179143">
    <property type="protein sequence ID" value="THU98086.1"/>
    <property type="molecule type" value="Genomic_DNA"/>
</dbReference>
<feature type="compositionally biased region" description="Basic and acidic residues" evidence="1">
    <location>
        <begin position="694"/>
        <end position="713"/>
    </location>
</feature>
<protein>
    <submittedName>
        <fullName evidence="2">Uncharacterized protein</fullName>
    </submittedName>
</protein>
<proteinExistence type="predicted"/>